<dbReference type="InterPro" id="IPR002744">
    <property type="entry name" value="MIP18-like"/>
</dbReference>
<feature type="domain" description="MIP18 family-like" evidence="1">
    <location>
        <begin position="16"/>
        <end position="88"/>
    </location>
</feature>
<dbReference type="InterPro" id="IPR034904">
    <property type="entry name" value="FSCA_dom_sf"/>
</dbReference>
<evidence type="ECO:0000259" key="1">
    <source>
        <dbReference type="Pfam" id="PF01883"/>
    </source>
</evidence>
<dbReference type="EMBL" id="JBHTIO010000016">
    <property type="protein sequence ID" value="MFD0896695.1"/>
    <property type="molecule type" value="Genomic_DNA"/>
</dbReference>
<organism evidence="2 3">
    <name type="scientific">Loigolactobacillus binensis</name>
    <dbReference type="NCBI Taxonomy" id="2559922"/>
    <lineage>
        <taxon>Bacteria</taxon>
        <taxon>Bacillati</taxon>
        <taxon>Bacillota</taxon>
        <taxon>Bacilli</taxon>
        <taxon>Lactobacillales</taxon>
        <taxon>Lactobacillaceae</taxon>
        <taxon>Loigolactobacillus</taxon>
    </lineage>
</organism>
<comment type="caution">
    <text evidence="2">The sequence shown here is derived from an EMBL/GenBank/DDBJ whole genome shotgun (WGS) entry which is preliminary data.</text>
</comment>
<dbReference type="PANTHER" id="PTHR42831">
    <property type="entry name" value="FE-S PROTEIN MATURATION AUXILIARY FACTOR YITW"/>
    <property type="match status" value="1"/>
</dbReference>
<dbReference type="Proteomes" id="UP001597104">
    <property type="component" value="Unassembled WGS sequence"/>
</dbReference>
<sequence>MRTDITINDRAAAIGDKIIAKLEKVYDTEIGLDIYNLGLIYAIDLDANGAIKIVTTFTEMVCGCIESIPVGIKEELSQLDEINQVDVEIAWAPRWKMDRISRLGRIALGISAH</sequence>
<dbReference type="Pfam" id="PF01883">
    <property type="entry name" value="FeS_assembly_P"/>
    <property type="match status" value="1"/>
</dbReference>
<gene>
    <name evidence="2" type="ORF">ACFQZ7_02965</name>
</gene>
<dbReference type="Gene3D" id="3.30.300.130">
    <property type="entry name" value="Fe-S cluster assembly (FSCA)"/>
    <property type="match status" value="1"/>
</dbReference>
<dbReference type="SUPFAM" id="SSF117916">
    <property type="entry name" value="Fe-S cluster assembly (FSCA) domain-like"/>
    <property type="match status" value="1"/>
</dbReference>
<evidence type="ECO:0000313" key="2">
    <source>
        <dbReference type="EMBL" id="MFD0896695.1"/>
    </source>
</evidence>
<dbReference type="InterPro" id="IPR052339">
    <property type="entry name" value="Fe-S_Maturation_MIP18"/>
</dbReference>
<dbReference type="PANTHER" id="PTHR42831:SF1">
    <property type="entry name" value="FE-S PROTEIN MATURATION AUXILIARY FACTOR YITW"/>
    <property type="match status" value="1"/>
</dbReference>
<reference evidence="3" key="1">
    <citation type="journal article" date="2019" name="Int. J. Syst. Evol. Microbiol.">
        <title>The Global Catalogue of Microorganisms (GCM) 10K type strain sequencing project: providing services to taxonomists for standard genome sequencing and annotation.</title>
        <authorList>
            <consortium name="The Broad Institute Genomics Platform"/>
            <consortium name="The Broad Institute Genome Sequencing Center for Infectious Disease"/>
            <person name="Wu L."/>
            <person name="Ma J."/>
        </authorList>
    </citation>
    <scope>NUCLEOTIDE SEQUENCE [LARGE SCALE GENOMIC DNA]</scope>
    <source>
        <strain evidence="3">CCM 8925</strain>
    </source>
</reference>
<name>A0ABW3EAJ7_9LACO</name>
<evidence type="ECO:0000313" key="3">
    <source>
        <dbReference type="Proteomes" id="UP001597104"/>
    </source>
</evidence>
<dbReference type="RefSeq" id="WP_137638517.1">
    <property type="nucleotide sequence ID" value="NZ_BJDN01000027.1"/>
</dbReference>
<keyword evidence="3" id="KW-1185">Reference proteome</keyword>
<accession>A0ABW3EAJ7</accession>
<protein>
    <submittedName>
        <fullName evidence="2">Metal-sulfur cluster assembly factor</fullName>
    </submittedName>
</protein>
<proteinExistence type="predicted"/>